<evidence type="ECO:0000256" key="13">
    <source>
        <dbReference type="ARBA" id="ARBA00023224"/>
    </source>
</evidence>
<evidence type="ECO:0000256" key="10">
    <source>
        <dbReference type="ARBA" id="ARBA00023157"/>
    </source>
</evidence>
<evidence type="ECO:0000256" key="16">
    <source>
        <dbReference type="ARBA" id="ARBA00025954"/>
    </source>
</evidence>
<keyword evidence="12" id="KW-0325">Glycoprotein</keyword>
<keyword evidence="21" id="KW-1185">Reference proteome</keyword>
<accession>G3P8R5</accession>
<dbReference type="Gene3D" id="1.20.1070.10">
    <property type="entry name" value="Rhodopsin 7-helix transmembrane proteins"/>
    <property type="match status" value="1"/>
</dbReference>
<comment type="similarity">
    <text evidence="17">Belongs to the G-protein coupled receptor 1 family.</text>
</comment>
<keyword evidence="14" id="KW-0449">Lipoprotein</keyword>
<evidence type="ECO:0000256" key="7">
    <source>
        <dbReference type="ARBA" id="ARBA00023040"/>
    </source>
</evidence>
<dbReference type="PRINTS" id="PR00237">
    <property type="entry name" value="GPCRRHODOPSN"/>
</dbReference>
<keyword evidence="8 18" id="KW-0472">Membrane</keyword>
<dbReference type="Proteomes" id="UP000007635">
    <property type="component" value="Chromosome XV"/>
</dbReference>
<feature type="transmembrane region" description="Helical" evidence="18">
    <location>
        <begin position="80"/>
        <end position="100"/>
    </location>
</feature>
<keyword evidence="5 17" id="KW-0812">Transmembrane</keyword>
<dbReference type="GO" id="GO:0060326">
    <property type="term" value="P:cell chemotaxis"/>
    <property type="evidence" value="ECO:0007669"/>
    <property type="project" value="TreeGrafter"/>
</dbReference>
<evidence type="ECO:0000313" key="20">
    <source>
        <dbReference type="Ensembl" id="ENSGACP00000013989.2"/>
    </source>
</evidence>
<dbReference type="InterPro" id="IPR000276">
    <property type="entry name" value="GPCR_Rhodpsn"/>
</dbReference>
<dbReference type="FunFam" id="1.20.1070.10:FF:000201">
    <property type="entry name" value="Bradykinin receptor B2"/>
    <property type="match status" value="1"/>
</dbReference>
<evidence type="ECO:0000256" key="12">
    <source>
        <dbReference type="ARBA" id="ARBA00023180"/>
    </source>
</evidence>
<keyword evidence="4" id="KW-0597">Phosphoprotein</keyword>
<dbReference type="GO" id="GO:0019957">
    <property type="term" value="F:C-C chemokine binding"/>
    <property type="evidence" value="ECO:0007669"/>
    <property type="project" value="TreeGrafter"/>
</dbReference>
<dbReference type="InParanoid" id="G3P8R5"/>
<dbReference type="InterPro" id="IPR050119">
    <property type="entry name" value="CCR1-9-like"/>
</dbReference>
<dbReference type="STRING" id="69293.ENSGACP00000013989"/>
<dbReference type="GeneTree" id="ENSGT01130000278308"/>
<evidence type="ECO:0000259" key="19">
    <source>
        <dbReference type="PROSITE" id="PS50262"/>
    </source>
</evidence>
<evidence type="ECO:0000256" key="4">
    <source>
        <dbReference type="ARBA" id="ARBA00022553"/>
    </source>
</evidence>
<evidence type="ECO:0000256" key="17">
    <source>
        <dbReference type="RuleBase" id="RU000688"/>
    </source>
</evidence>
<keyword evidence="13 17" id="KW-0807">Transducer</keyword>
<keyword evidence="3" id="KW-1003">Cell membrane</keyword>
<name>G3P8R5_GASAC</name>
<comment type="function">
    <text evidence="15">Receptor for bradykinin. It is associated with G proteins that activate a phosphatidylinositol-calcium second messenger system.</text>
</comment>
<dbReference type="GO" id="GO:0016493">
    <property type="term" value="F:C-C chemokine receptor activity"/>
    <property type="evidence" value="ECO:0007669"/>
    <property type="project" value="TreeGrafter"/>
</dbReference>
<dbReference type="FunCoup" id="G3P8R5">
    <property type="interactions" value="6"/>
</dbReference>
<dbReference type="AlphaFoldDB" id="G3P8R5"/>
<reference evidence="20 21" key="1">
    <citation type="journal article" date="2021" name="G3 (Bethesda)">
        <title>Improved contiguity of the threespine stickleback genome using long-read sequencing.</title>
        <authorList>
            <person name="Nath S."/>
            <person name="Shaw D.E."/>
            <person name="White M.A."/>
        </authorList>
    </citation>
    <scope>NUCLEOTIDE SEQUENCE [LARGE SCALE GENOMIC DNA]</scope>
    <source>
        <strain evidence="20 21">Lake Benthic</strain>
    </source>
</reference>
<dbReference type="PRINTS" id="PR00425">
    <property type="entry name" value="BRADYKININR"/>
</dbReference>
<organism evidence="20 21">
    <name type="scientific">Gasterosteus aculeatus aculeatus</name>
    <name type="common">three-spined stickleback</name>
    <dbReference type="NCBI Taxonomy" id="481459"/>
    <lineage>
        <taxon>Eukaryota</taxon>
        <taxon>Metazoa</taxon>
        <taxon>Chordata</taxon>
        <taxon>Craniata</taxon>
        <taxon>Vertebrata</taxon>
        <taxon>Euteleostomi</taxon>
        <taxon>Actinopterygii</taxon>
        <taxon>Neopterygii</taxon>
        <taxon>Teleostei</taxon>
        <taxon>Neoteleostei</taxon>
        <taxon>Acanthomorphata</taxon>
        <taxon>Eupercaria</taxon>
        <taxon>Perciformes</taxon>
        <taxon>Cottioidei</taxon>
        <taxon>Gasterosteales</taxon>
        <taxon>Gasterosteidae</taxon>
        <taxon>Gasterosteus</taxon>
    </lineage>
</organism>
<reference evidence="20" key="2">
    <citation type="submission" date="2025-08" db="UniProtKB">
        <authorList>
            <consortium name="Ensembl"/>
        </authorList>
    </citation>
    <scope>IDENTIFICATION</scope>
</reference>
<proteinExistence type="inferred from homology"/>
<dbReference type="Pfam" id="PF00001">
    <property type="entry name" value="7tm_1"/>
    <property type="match status" value="1"/>
</dbReference>
<evidence type="ECO:0000256" key="8">
    <source>
        <dbReference type="ARBA" id="ARBA00023136"/>
    </source>
</evidence>
<dbReference type="OMA" id="WAMYILN"/>
<feature type="transmembrane region" description="Helical" evidence="18">
    <location>
        <begin position="112"/>
        <end position="130"/>
    </location>
</feature>
<keyword evidence="10" id="KW-1015">Disulfide bond</keyword>
<feature type="transmembrane region" description="Helical" evidence="18">
    <location>
        <begin position="242"/>
        <end position="264"/>
    </location>
</feature>
<feature type="transmembrane region" description="Helical" evidence="18">
    <location>
        <begin position="328"/>
        <end position="350"/>
    </location>
</feature>
<dbReference type="Ensembl" id="ENSGACT00000014014.2">
    <property type="protein sequence ID" value="ENSGACP00000013989.2"/>
    <property type="gene ID" value="ENSGACG00000010583.2"/>
</dbReference>
<keyword evidence="6 18" id="KW-1133">Transmembrane helix</keyword>
<dbReference type="GO" id="GO:0009897">
    <property type="term" value="C:external side of plasma membrane"/>
    <property type="evidence" value="ECO:0007669"/>
    <property type="project" value="TreeGrafter"/>
</dbReference>
<dbReference type="InterPro" id="IPR017452">
    <property type="entry name" value="GPCR_Rhodpsn_7TM"/>
</dbReference>
<feature type="transmembrane region" description="Helical" evidence="18">
    <location>
        <begin position="285"/>
        <end position="308"/>
    </location>
</feature>
<evidence type="ECO:0000256" key="2">
    <source>
        <dbReference type="ARBA" id="ARBA00013512"/>
    </source>
</evidence>
<evidence type="ECO:0000256" key="1">
    <source>
        <dbReference type="ARBA" id="ARBA00004651"/>
    </source>
</evidence>
<evidence type="ECO:0000256" key="15">
    <source>
        <dbReference type="ARBA" id="ARBA00025423"/>
    </source>
</evidence>
<evidence type="ECO:0000256" key="11">
    <source>
        <dbReference type="ARBA" id="ARBA00023170"/>
    </source>
</evidence>
<dbReference type="GO" id="GO:0006955">
    <property type="term" value="P:immune response"/>
    <property type="evidence" value="ECO:0007669"/>
    <property type="project" value="TreeGrafter"/>
</dbReference>
<dbReference type="GO" id="GO:0007204">
    <property type="term" value="P:positive regulation of cytosolic calcium ion concentration"/>
    <property type="evidence" value="ECO:0007669"/>
    <property type="project" value="TreeGrafter"/>
</dbReference>
<evidence type="ECO:0000256" key="6">
    <source>
        <dbReference type="ARBA" id="ARBA00022989"/>
    </source>
</evidence>
<dbReference type="GO" id="GO:0004947">
    <property type="term" value="F:bradykinin receptor activity"/>
    <property type="evidence" value="ECO:0007669"/>
    <property type="project" value="Ensembl"/>
</dbReference>
<evidence type="ECO:0000256" key="3">
    <source>
        <dbReference type="ARBA" id="ARBA00022475"/>
    </source>
</evidence>
<dbReference type="InterPro" id="IPR000496">
    <property type="entry name" value="Brdyknn_rcpt"/>
</dbReference>
<dbReference type="PANTHER" id="PTHR10489">
    <property type="entry name" value="CELL ADHESION MOLECULE"/>
    <property type="match status" value="1"/>
</dbReference>
<keyword evidence="9" id="KW-0564">Palmitate</keyword>
<keyword evidence="11 17" id="KW-0675">Receptor</keyword>
<evidence type="ECO:0000256" key="5">
    <source>
        <dbReference type="ARBA" id="ARBA00022692"/>
    </source>
</evidence>
<dbReference type="PANTHER" id="PTHR10489:SF957">
    <property type="entry name" value="B2 BRADYKININ RECEPTOR"/>
    <property type="match status" value="1"/>
</dbReference>
<comment type="subcellular location">
    <subcellularLocation>
        <location evidence="1">Cell membrane</location>
        <topology evidence="1">Multi-pass membrane protein</topology>
    </subcellularLocation>
</comment>
<evidence type="ECO:0000256" key="9">
    <source>
        <dbReference type="ARBA" id="ARBA00023139"/>
    </source>
</evidence>
<reference evidence="20" key="3">
    <citation type="submission" date="2025-09" db="UniProtKB">
        <authorList>
            <consortium name="Ensembl"/>
        </authorList>
    </citation>
    <scope>IDENTIFICATION</scope>
</reference>
<keyword evidence="7 17" id="KW-0297">G-protein coupled receptor</keyword>
<evidence type="ECO:0000256" key="14">
    <source>
        <dbReference type="ARBA" id="ARBA00023288"/>
    </source>
</evidence>
<feature type="transmembrane region" description="Helical" evidence="18">
    <location>
        <begin position="150"/>
        <end position="168"/>
    </location>
</feature>
<sequence>MALQPTRTSANAHQPCSRHVSYHLDQRRNILMKPTTMDPTTLVSVATLWSENSSVSVTSGPSESPNSTEWELVYSVIPPYIFTVSLSGLLLNSFVLAVFFAHADRLTVAEVYLSNLALADFILLCGLPFWAMNILNGFNWPYGGALCKLVNSIIIINFYTSIFTLVMISVDRYLALVKTMKARWMRRTLFAKVICSILWVLAAVLSLPTMVHREVKFIEELETMSCVLDYGHDISWKLAHHILVNVVGFLLPVLVIVFSSGNIIKVLARRRESVALRGTDDTKATALVYAVTILFLLCWGPFQVFTFLDTLCDVQVLDEKLWFHTLDIGGQVSAYLAFLNSALNPLLYVLSGQYFRRKVSAIYMRTRHHRRGSDMNTFQRSVVSTYVNRTEQIKAVVIFNAKDST</sequence>
<feature type="domain" description="G-protein coupled receptors family 1 profile" evidence="19">
    <location>
        <begin position="91"/>
        <end position="348"/>
    </location>
</feature>
<dbReference type="PROSITE" id="PS50262">
    <property type="entry name" value="G_PROTEIN_RECEP_F1_2"/>
    <property type="match status" value="1"/>
</dbReference>
<protein>
    <recommendedName>
        <fullName evidence="2">B2 bradykinin receptor</fullName>
    </recommendedName>
</protein>
<dbReference type="PROSITE" id="PS00237">
    <property type="entry name" value="G_PROTEIN_RECEP_F1_1"/>
    <property type="match status" value="1"/>
</dbReference>
<evidence type="ECO:0000313" key="21">
    <source>
        <dbReference type="Proteomes" id="UP000007635"/>
    </source>
</evidence>
<comment type="subunit">
    <text evidence="16">Forms a complex with PECAM1 and GNAQ. Interacts with PECAM1.</text>
</comment>
<dbReference type="eggNOG" id="KOG3656">
    <property type="taxonomic scope" value="Eukaryota"/>
</dbReference>
<dbReference type="SUPFAM" id="SSF81321">
    <property type="entry name" value="Family A G protein-coupled receptor-like"/>
    <property type="match status" value="1"/>
</dbReference>
<feature type="transmembrane region" description="Helical" evidence="18">
    <location>
        <begin position="189"/>
        <end position="211"/>
    </location>
</feature>
<evidence type="ECO:0000256" key="18">
    <source>
        <dbReference type="SAM" id="Phobius"/>
    </source>
</evidence>
<dbReference type="GO" id="GO:0019722">
    <property type="term" value="P:calcium-mediated signaling"/>
    <property type="evidence" value="ECO:0007669"/>
    <property type="project" value="TreeGrafter"/>
</dbReference>